<organism evidence="1 2">
    <name type="scientific">Mastigocoleus testarum BC008</name>
    <dbReference type="NCBI Taxonomy" id="371196"/>
    <lineage>
        <taxon>Bacteria</taxon>
        <taxon>Bacillati</taxon>
        <taxon>Cyanobacteriota</taxon>
        <taxon>Cyanophyceae</taxon>
        <taxon>Nostocales</taxon>
        <taxon>Hapalosiphonaceae</taxon>
        <taxon>Mastigocoleus</taxon>
    </lineage>
</organism>
<proteinExistence type="predicted"/>
<dbReference type="RefSeq" id="WP_027841267.1">
    <property type="nucleotide sequence ID" value="NZ_LMTZ01000137.1"/>
</dbReference>
<dbReference type="Proteomes" id="UP000053372">
    <property type="component" value="Unassembled WGS sequence"/>
</dbReference>
<evidence type="ECO:0000313" key="2">
    <source>
        <dbReference type="Proteomes" id="UP000053372"/>
    </source>
</evidence>
<dbReference type="EMBL" id="LMTZ01000137">
    <property type="protein sequence ID" value="KST63497.1"/>
    <property type="molecule type" value="Genomic_DNA"/>
</dbReference>
<keyword evidence="2" id="KW-1185">Reference proteome</keyword>
<reference evidence="1 2" key="1">
    <citation type="journal article" date="2015" name="Genome Announc.">
        <title>Draft Genome of the Euendolithic (true boring) Cyanobacterium Mastigocoleus testarum strain BC008.</title>
        <authorList>
            <person name="Guida B.S."/>
            <person name="Garcia-Pichel F."/>
        </authorList>
    </citation>
    <scope>NUCLEOTIDE SEQUENCE [LARGE SCALE GENOMIC DNA]</scope>
    <source>
        <strain evidence="1 2">BC008</strain>
    </source>
</reference>
<dbReference type="AlphaFoldDB" id="A0A0V7ZG34"/>
<name>A0A0V7ZG34_9CYAN</name>
<evidence type="ECO:0000313" key="1">
    <source>
        <dbReference type="EMBL" id="KST63497.1"/>
    </source>
</evidence>
<accession>A0A0V7ZG34</accession>
<comment type="caution">
    <text evidence="1">The sequence shown here is derived from an EMBL/GenBank/DDBJ whole genome shotgun (WGS) entry which is preliminary data.</text>
</comment>
<gene>
    <name evidence="1" type="ORF">BC008_13620</name>
</gene>
<sequence length="83" mass="9553">MLPENIDANMIAWARDDLAECASQGVFRDLTPEEAIKEVSDQSVIRWASGSSPEYNRDFQIYLEHTGYTPEMGEYLRNCHLKK</sequence>
<protein>
    <submittedName>
        <fullName evidence="1">Uncharacterized protein</fullName>
    </submittedName>
</protein>